<organism evidence="2 3">
    <name type="scientific">Rhizoctonia solani</name>
    <dbReference type="NCBI Taxonomy" id="456999"/>
    <lineage>
        <taxon>Eukaryota</taxon>
        <taxon>Fungi</taxon>
        <taxon>Dikarya</taxon>
        <taxon>Basidiomycota</taxon>
        <taxon>Agaricomycotina</taxon>
        <taxon>Agaricomycetes</taxon>
        <taxon>Cantharellales</taxon>
        <taxon>Ceratobasidiaceae</taxon>
        <taxon>Rhizoctonia</taxon>
    </lineage>
</organism>
<proteinExistence type="predicted"/>
<keyword evidence="1" id="KW-0732">Signal</keyword>
<evidence type="ECO:0000313" key="3">
    <source>
        <dbReference type="Proteomes" id="UP000602905"/>
    </source>
</evidence>
<reference evidence="2" key="1">
    <citation type="submission" date="2020-09" db="EMBL/GenBank/DDBJ databases">
        <title>Comparative genome analyses of four rice-infecting Rhizoctonia solani isolates reveal extensive enrichment of homogalacturonan modification genes.</title>
        <authorList>
            <person name="Lee D.-Y."/>
            <person name="Jeon J."/>
            <person name="Kim K.-T."/>
            <person name="Cheong K."/>
            <person name="Song H."/>
            <person name="Choi G."/>
            <person name="Ko J."/>
            <person name="Opiyo S.O."/>
            <person name="Zuo S."/>
            <person name="Madhav S."/>
            <person name="Lee Y.-H."/>
            <person name="Wang G.-L."/>
        </authorList>
    </citation>
    <scope>NUCLEOTIDE SEQUENCE</scope>
    <source>
        <strain evidence="2">AG1-IA WGL</strain>
    </source>
</reference>
<evidence type="ECO:0000313" key="2">
    <source>
        <dbReference type="EMBL" id="KAF8710758.1"/>
    </source>
</evidence>
<evidence type="ECO:0000256" key="1">
    <source>
        <dbReference type="SAM" id="SignalP"/>
    </source>
</evidence>
<protein>
    <submittedName>
        <fullName evidence="2">Uncharacterized protein</fullName>
    </submittedName>
</protein>
<dbReference type="OrthoDB" id="3166747at2759"/>
<dbReference type="EMBL" id="JACYCD010000047">
    <property type="protein sequence ID" value="KAF8710758.1"/>
    <property type="molecule type" value="Genomic_DNA"/>
</dbReference>
<feature type="signal peptide" evidence="1">
    <location>
        <begin position="1"/>
        <end position="22"/>
    </location>
</feature>
<name>A0A8H7HWI1_9AGAM</name>
<feature type="non-terminal residue" evidence="2">
    <location>
        <position position="1"/>
    </location>
</feature>
<dbReference type="Proteomes" id="UP000602905">
    <property type="component" value="Unassembled WGS sequence"/>
</dbReference>
<dbReference type="AlphaFoldDB" id="A0A8H7HWI1"/>
<gene>
    <name evidence="2" type="ORF">RHS03_01701</name>
</gene>
<comment type="caution">
    <text evidence="2">The sequence shown here is derived from an EMBL/GenBank/DDBJ whole genome shotgun (WGS) entry which is preliminary data.</text>
</comment>
<accession>A0A8H7HWI1</accession>
<feature type="chain" id="PRO_5034552733" evidence="1">
    <location>
        <begin position="23"/>
        <end position="188"/>
    </location>
</feature>
<sequence length="188" mass="19675">MISSRLTSVLLFVVSLGFLACAAPSPYGQSVDAVAYRRDTGSMASLTLLEGVTRKKLDESMRVTTIEEAKSILNTTTINVRSTTESLVKKAKLNPSAPATTDLAVRTASIVSLCTKISNLLSQKVGHEAVASSAADVDCALAGLLGKANKMAGELSQTVAPKLDVKPEALKTANFLESAKLLGFSVSE</sequence>
<dbReference type="PROSITE" id="PS51257">
    <property type="entry name" value="PROKAR_LIPOPROTEIN"/>
    <property type="match status" value="1"/>
</dbReference>